<reference evidence="3 4" key="1">
    <citation type="journal article" date="2018" name="Gigascience">
        <title>Genomes of trombidid mites reveal novel predicted allergens and laterally-transferred genes associated with secondary metabolism.</title>
        <authorList>
            <person name="Dong X."/>
            <person name="Chaisiri K."/>
            <person name="Xia D."/>
            <person name="Armstrong S.D."/>
            <person name="Fang Y."/>
            <person name="Donnelly M.J."/>
            <person name="Kadowaki T."/>
            <person name="McGarry J.W."/>
            <person name="Darby A.C."/>
            <person name="Makepeace B.L."/>
        </authorList>
    </citation>
    <scope>NUCLEOTIDE SEQUENCE [LARGE SCALE GENOMIC DNA]</scope>
    <source>
        <strain evidence="3">UoL-WK</strain>
    </source>
</reference>
<dbReference type="OrthoDB" id="6436833at2759"/>
<comment type="caution">
    <text evidence="3">The sequence shown here is derived from an EMBL/GenBank/DDBJ whole genome shotgun (WGS) entry which is preliminary data.</text>
</comment>
<dbReference type="InterPro" id="IPR042089">
    <property type="entry name" value="Peptidase_M13_dom_2"/>
</dbReference>
<keyword evidence="4" id="KW-1185">Reference proteome</keyword>
<dbReference type="Pfam" id="PF05649">
    <property type="entry name" value="Peptidase_M13_N"/>
    <property type="match status" value="1"/>
</dbReference>
<name>A0A3S4RAX5_9ACAR</name>
<feature type="domain" description="Peptidase M13 N-terminal" evidence="2">
    <location>
        <begin position="57"/>
        <end position="156"/>
    </location>
</feature>
<dbReference type="Gene3D" id="1.10.1380.10">
    <property type="entry name" value="Neutral endopeptidase , domain2"/>
    <property type="match status" value="1"/>
</dbReference>
<evidence type="ECO:0000256" key="1">
    <source>
        <dbReference type="ARBA" id="ARBA00007357"/>
    </source>
</evidence>
<dbReference type="PROSITE" id="PS51885">
    <property type="entry name" value="NEPRILYSIN"/>
    <property type="match status" value="1"/>
</dbReference>
<dbReference type="AlphaFoldDB" id="A0A3S4RAX5"/>
<dbReference type="InterPro" id="IPR000718">
    <property type="entry name" value="Peptidase_M13"/>
</dbReference>
<dbReference type="STRING" id="1965070.A0A3S4RAX5"/>
<dbReference type="InterPro" id="IPR008753">
    <property type="entry name" value="Peptidase_M13_N"/>
</dbReference>
<sequence length="231" mass="26229">MCGNHRMQHPKTVVKDIIQDKKQNENAKNGNESVCLSKECVRAAAAIIDRIDFSVDPCTNFYDFACGRFLKTKTVPDDHTSRNILQEMQDDIYTEMKNYLQTPIDEQNDAVSIKQVKRFYASCMNDSSANDELSAAKALFDLMKASGGSWSLLDDLYAGATILENVYLINASIANEQYNNYFIAYTELQYKVLQILAEFKGVKEAAFDKRRIEEQIASLFRFEADLANVSH</sequence>
<dbReference type="GO" id="GO:0016485">
    <property type="term" value="P:protein processing"/>
    <property type="evidence" value="ECO:0007669"/>
    <property type="project" value="TreeGrafter"/>
</dbReference>
<dbReference type="Gene3D" id="3.40.390.10">
    <property type="entry name" value="Collagenase (Catalytic Domain)"/>
    <property type="match status" value="1"/>
</dbReference>
<evidence type="ECO:0000313" key="4">
    <source>
        <dbReference type="Proteomes" id="UP000285301"/>
    </source>
</evidence>
<organism evidence="3 4">
    <name type="scientific">Dinothrombium tinctorium</name>
    <dbReference type="NCBI Taxonomy" id="1965070"/>
    <lineage>
        <taxon>Eukaryota</taxon>
        <taxon>Metazoa</taxon>
        <taxon>Ecdysozoa</taxon>
        <taxon>Arthropoda</taxon>
        <taxon>Chelicerata</taxon>
        <taxon>Arachnida</taxon>
        <taxon>Acari</taxon>
        <taxon>Acariformes</taxon>
        <taxon>Trombidiformes</taxon>
        <taxon>Prostigmata</taxon>
        <taxon>Anystina</taxon>
        <taxon>Parasitengona</taxon>
        <taxon>Trombidioidea</taxon>
        <taxon>Trombidiidae</taxon>
        <taxon>Dinothrombium</taxon>
    </lineage>
</organism>
<accession>A0A3S4RAX5</accession>
<gene>
    <name evidence="3" type="ORF">B4U79_14562</name>
</gene>
<dbReference type="PANTHER" id="PTHR11733:SF167">
    <property type="entry name" value="FI17812P1-RELATED"/>
    <property type="match status" value="1"/>
</dbReference>
<dbReference type="SUPFAM" id="SSF55486">
    <property type="entry name" value="Metalloproteases ('zincins'), catalytic domain"/>
    <property type="match status" value="1"/>
</dbReference>
<evidence type="ECO:0000259" key="2">
    <source>
        <dbReference type="Pfam" id="PF05649"/>
    </source>
</evidence>
<evidence type="ECO:0000313" key="3">
    <source>
        <dbReference type="EMBL" id="RWS13894.1"/>
    </source>
</evidence>
<comment type="similarity">
    <text evidence="1">Belongs to the peptidase M13 family.</text>
</comment>
<proteinExistence type="inferred from homology"/>
<protein>
    <submittedName>
        <fullName evidence="3">Endothelin-converting enzyme 1-like protein</fullName>
    </submittedName>
</protein>
<dbReference type="GO" id="GO:0004222">
    <property type="term" value="F:metalloendopeptidase activity"/>
    <property type="evidence" value="ECO:0007669"/>
    <property type="project" value="InterPro"/>
</dbReference>
<dbReference type="Proteomes" id="UP000285301">
    <property type="component" value="Unassembled WGS sequence"/>
</dbReference>
<dbReference type="EMBL" id="NCKU01000853">
    <property type="protein sequence ID" value="RWS13894.1"/>
    <property type="molecule type" value="Genomic_DNA"/>
</dbReference>
<dbReference type="GO" id="GO:0005886">
    <property type="term" value="C:plasma membrane"/>
    <property type="evidence" value="ECO:0007669"/>
    <property type="project" value="TreeGrafter"/>
</dbReference>
<dbReference type="PANTHER" id="PTHR11733">
    <property type="entry name" value="ZINC METALLOPROTEASE FAMILY M13 NEPRILYSIN-RELATED"/>
    <property type="match status" value="1"/>
</dbReference>
<dbReference type="InterPro" id="IPR024079">
    <property type="entry name" value="MetalloPept_cat_dom_sf"/>
</dbReference>